<feature type="compositionally biased region" description="Basic and acidic residues" evidence="6">
    <location>
        <begin position="457"/>
        <end position="475"/>
    </location>
</feature>
<dbReference type="EMBL" id="VCGU01000005">
    <property type="protein sequence ID" value="TRY74869.1"/>
    <property type="molecule type" value="Genomic_DNA"/>
</dbReference>
<dbReference type="Gene3D" id="2.60.40.640">
    <property type="match status" value="2"/>
</dbReference>
<reference evidence="7 8" key="1">
    <citation type="journal article" date="2018" name="Nat. Ecol. Evol.">
        <title>Genomic signatures of mitonuclear coevolution across populations of Tigriopus californicus.</title>
        <authorList>
            <person name="Barreto F.S."/>
            <person name="Watson E.T."/>
            <person name="Lima T.G."/>
            <person name="Willett C.S."/>
            <person name="Edmands S."/>
            <person name="Li W."/>
            <person name="Burton R.S."/>
        </authorList>
    </citation>
    <scope>NUCLEOTIDE SEQUENCE [LARGE SCALE GENOMIC DNA]</scope>
    <source>
        <strain evidence="7 8">San Diego</strain>
    </source>
</reference>
<dbReference type="InterPro" id="IPR014752">
    <property type="entry name" value="Arrestin-like_C"/>
</dbReference>
<keyword evidence="3" id="KW-0653">Protein transport</keyword>
<protein>
    <recommendedName>
        <fullName evidence="4">Vacuolar protein sorting-associated protein 26</fullName>
    </recommendedName>
    <alternativeName>
        <fullName evidence="5">VPS26 protein homolog</fullName>
    </alternativeName>
</protein>
<feature type="compositionally biased region" description="Basic and acidic residues" evidence="6">
    <location>
        <begin position="413"/>
        <end position="424"/>
    </location>
</feature>
<evidence type="ECO:0000256" key="6">
    <source>
        <dbReference type="SAM" id="MobiDB-lite"/>
    </source>
</evidence>
<dbReference type="Pfam" id="PF03643">
    <property type="entry name" value="Vps26"/>
    <property type="match status" value="1"/>
</dbReference>
<gene>
    <name evidence="7" type="ORF">TCAL_12568</name>
</gene>
<dbReference type="STRING" id="6832.A0A553PB47"/>
<dbReference type="OrthoDB" id="3821113at2759"/>
<sequence>MSFFGLSFGGNADIDILLDGQEDRKMAEIKDENGRKERHYLYFDGESVTGKVNVTLHRKTNRLEHQGIKIEFIGQIELYYDRGNHHEFLSLVKQLAGPGDLTQNTAFDFEFNQVEKPYECYTGANVRLRYFLRVTVVRRLTDMTKEMDLLVHTLATYPEMNNPIKMEVGIEECLHIEFEYNKSKYHLKDVIVGKIYFLLVRIKIKHMEVTIIKRETTGSGPNTFNDNENIAKYEIMDGAPVKGESIPIRVFLAGYDITPTMRDINKKFSVKYYLNLVLVDEEERRYFKQQEITLWRKGERMRKNFPPSASNSVHQLPHAMARHSAGDMPSQNIRTAPTPSEPNTPITGPNSATEGVMGGIYHSQGASALPGPPIHEEPVGTTPIPEERPTSEVSTPDSAQEVRVNEPIAPEPEPIRPEEQRVVVEETSEMVPKEETEPVLPANPPKVESIEIEPELETPKEDQSQKQPPKEKQTDQDQQSSNKKDPSTSQPSPDKFRESPPPMNDDVDLSGDNNDMVNSEEENSNSVDDLVGVPSDSNSKAKEDPVPS</sequence>
<dbReference type="FunFam" id="2.60.40.640:FF:000001">
    <property type="entry name" value="Vacuolar protein sorting-associated protein 26A"/>
    <property type="match status" value="1"/>
</dbReference>
<comment type="caution">
    <text evidence="7">The sequence shown here is derived from an EMBL/GenBank/DDBJ whole genome shotgun (WGS) entry which is preliminary data.</text>
</comment>
<evidence type="ECO:0000256" key="1">
    <source>
        <dbReference type="ARBA" id="ARBA00009100"/>
    </source>
</evidence>
<evidence type="ECO:0000256" key="5">
    <source>
        <dbReference type="ARBA" id="ARBA00083912"/>
    </source>
</evidence>
<keyword evidence="8" id="KW-1185">Reference proteome</keyword>
<name>A0A553PB47_TIGCA</name>
<comment type="similarity">
    <text evidence="1">Belongs to the VPS26 family.</text>
</comment>
<evidence type="ECO:0000256" key="2">
    <source>
        <dbReference type="ARBA" id="ARBA00022448"/>
    </source>
</evidence>
<evidence type="ECO:0000256" key="4">
    <source>
        <dbReference type="ARBA" id="ARBA00073024"/>
    </source>
</evidence>
<organism evidence="7 8">
    <name type="scientific">Tigriopus californicus</name>
    <name type="common">Marine copepod</name>
    <dbReference type="NCBI Taxonomy" id="6832"/>
    <lineage>
        <taxon>Eukaryota</taxon>
        <taxon>Metazoa</taxon>
        <taxon>Ecdysozoa</taxon>
        <taxon>Arthropoda</taxon>
        <taxon>Crustacea</taxon>
        <taxon>Multicrustacea</taxon>
        <taxon>Hexanauplia</taxon>
        <taxon>Copepoda</taxon>
        <taxon>Harpacticoida</taxon>
        <taxon>Harpacticidae</taxon>
        <taxon>Tigriopus</taxon>
    </lineage>
</organism>
<dbReference type="GO" id="GO:0006886">
    <property type="term" value="P:intracellular protein transport"/>
    <property type="evidence" value="ECO:0007669"/>
    <property type="project" value="InterPro"/>
</dbReference>
<evidence type="ECO:0000256" key="3">
    <source>
        <dbReference type="ARBA" id="ARBA00022927"/>
    </source>
</evidence>
<feature type="compositionally biased region" description="Polar residues" evidence="6">
    <location>
        <begin position="329"/>
        <end position="353"/>
    </location>
</feature>
<evidence type="ECO:0000313" key="7">
    <source>
        <dbReference type="EMBL" id="TRY74869.1"/>
    </source>
</evidence>
<feature type="compositionally biased region" description="Basic and acidic residues" evidence="6">
    <location>
        <begin position="539"/>
        <end position="548"/>
    </location>
</feature>
<dbReference type="AlphaFoldDB" id="A0A553PB47"/>
<proteinExistence type="inferred from homology"/>
<evidence type="ECO:0000313" key="8">
    <source>
        <dbReference type="Proteomes" id="UP000318571"/>
    </source>
</evidence>
<accession>A0A553PB47</accession>
<feature type="region of interest" description="Disordered" evidence="6">
    <location>
        <begin position="324"/>
        <end position="548"/>
    </location>
</feature>
<dbReference type="Proteomes" id="UP000318571">
    <property type="component" value="Chromosome 2"/>
</dbReference>
<feature type="compositionally biased region" description="Polar residues" evidence="6">
    <location>
        <begin position="476"/>
        <end position="492"/>
    </location>
</feature>
<keyword evidence="2" id="KW-0813">Transport</keyword>
<dbReference type="InterPro" id="IPR028934">
    <property type="entry name" value="Vps26-related"/>
</dbReference>
<dbReference type="PANTHER" id="PTHR12233">
    <property type="entry name" value="VACUOLAR PROTEIN SORTING 26 RELATED"/>
    <property type="match status" value="1"/>
</dbReference>
<dbReference type="FunFam" id="2.60.40.640:FF:000002">
    <property type="entry name" value="Vacuolar protein sorting-associated protein 26A"/>
    <property type="match status" value="1"/>
</dbReference>